<keyword evidence="9" id="KW-1185">Reference proteome</keyword>
<dbReference type="GO" id="GO:0016787">
    <property type="term" value="F:hydrolase activity"/>
    <property type="evidence" value="ECO:0007669"/>
    <property type="project" value="UniProtKB-KW"/>
</dbReference>
<comment type="catalytic activity">
    <reaction evidence="1">
        <text>Hydrolysis of terminal non-reducing N-acetyl-D-hexosamine residues in N-acetyl-beta-D-hexosaminides.</text>
        <dbReference type="EC" id="3.2.1.52"/>
    </reaction>
</comment>
<dbReference type="PANTHER" id="PTHR30480">
    <property type="entry name" value="BETA-HEXOSAMINIDASE-RELATED"/>
    <property type="match status" value="1"/>
</dbReference>
<comment type="similarity">
    <text evidence="2">Belongs to the glycosyl hydrolase 3 family.</text>
</comment>
<dbReference type="InterPro" id="IPR019800">
    <property type="entry name" value="Glyco_hydro_3_AS"/>
</dbReference>
<evidence type="ECO:0000256" key="6">
    <source>
        <dbReference type="SAM" id="MobiDB-lite"/>
    </source>
</evidence>
<keyword evidence="4 8" id="KW-0378">Hydrolase</keyword>
<evidence type="ECO:0000256" key="2">
    <source>
        <dbReference type="ARBA" id="ARBA00005336"/>
    </source>
</evidence>
<evidence type="ECO:0000256" key="4">
    <source>
        <dbReference type="ARBA" id="ARBA00022801"/>
    </source>
</evidence>
<dbReference type="PANTHER" id="PTHR30480:SF13">
    <property type="entry name" value="BETA-HEXOSAMINIDASE"/>
    <property type="match status" value="1"/>
</dbReference>
<feature type="region of interest" description="Disordered" evidence="6">
    <location>
        <begin position="1"/>
        <end position="25"/>
    </location>
</feature>
<dbReference type="InterPro" id="IPR036962">
    <property type="entry name" value="Glyco_hydro_3_N_sf"/>
</dbReference>
<accession>A0ABP7EDZ3</accession>
<name>A0ABP7EDZ3_9ACTN</name>
<protein>
    <recommendedName>
        <fullName evidence="3">beta-N-acetylhexosaminidase</fullName>
        <ecNumber evidence="3">3.2.1.52</ecNumber>
    </recommendedName>
</protein>
<feature type="compositionally biased region" description="Pro residues" evidence="6">
    <location>
        <begin position="52"/>
        <end position="61"/>
    </location>
</feature>
<feature type="region of interest" description="Disordered" evidence="6">
    <location>
        <begin position="47"/>
        <end position="101"/>
    </location>
</feature>
<dbReference type="SUPFAM" id="SSF51445">
    <property type="entry name" value="(Trans)glycosidases"/>
    <property type="match status" value="1"/>
</dbReference>
<dbReference type="InterPro" id="IPR017853">
    <property type="entry name" value="GH"/>
</dbReference>
<evidence type="ECO:0000313" key="9">
    <source>
        <dbReference type="Proteomes" id="UP001500051"/>
    </source>
</evidence>
<evidence type="ECO:0000259" key="7">
    <source>
        <dbReference type="Pfam" id="PF00933"/>
    </source>
</evidence>
<dbReference type="Proteomes" id="UP001500051">
    <property type="component" value="Unassembled WGS sequence"/>
</dbReference>
<dbReference type="Pfam" id="PF00933">
    <property type="entry name" value="Glyco_hydro_3"/>
    <property type="match status" value="1"/>
</dbReference>
<sequence length="448" mass="46135">MRTGRRTPHSGTRPTGVLRPGRPERTGPLVLALAACLTAAACGTVPGAGPTPTTPAEPRPPSSAVSASAAPVSPSALASPTPARPSTPEPGTPRPTATPTPATVRCADLARSLSLRNQVGQLLMVAVSSGGVSSGAANAIDDSRAGSVLLLGNTTAGVDRVASVIDRARRAARTPGDIETLVAADQEGGQVQRLQGKGFDRIPSAQRQAQDPPAELESDAARWGRQLKRAGVDADLAPVADVVPKNLQNRNQPVGVLRRGYGSDPSAVASHVSAFVRGMDDAGMATSLKHFPGLGRVLGNTDVTSQVVDDTTTRRDPSLKPFAAGIDAGTDMVMVSSAFYPRIDRSRRAAFSPAVITGMLRGDLGFTGVVISDDLAAVAMQDVSPGQRMLRFVRAGGDLAIVGDPALAARMADALVDEAGDDPELAAAVEASTRRVLQLKDRRGLADC</sequence>
<feature type="compositionally biased region" description="Pro residues" evidence="6">
    <location>
        <begin position="82"/>
        <end position="98"/>
    </location>
</feature>
<evidence type="ECO:0000313" key="8">
    <source>
        <dbReference type="EMBL" id="GAA3717934.1"/>
    </source>
</evidence>
<dbReference type="EMBL" id="BAAAYX010000026">
    <property type="protein sequence ID" value="GAA3717934.1"/>
    <property type="molecule type" value="Genomic_DNA"/>
</dbReference>
<keyword evidence="5" id="KW-0326">Glycosidase</keyword>
<dbReference type="RefSeq" id="WP_344814458.1">
    <property type="nucleotide sequence ID" value="NZ_BAAAYX010000026.1"/>
</dbReference>
<dbReference type="Gene3D" id="3.20.20.300">
    <property type="entry name" value="Glycoside hydrolase, family 3, N-terminal domain"/>
    <property type="match status" value="1"/>
</dbReference>
<dbReference type="InterPro" id="IPR050226">
    <property type="entry name" value="NagZ_Beta-hexosaminidase"/>
</dbReference>
<evidence type="ECO:0000256" key="1">
    <source>
        <dbReference type="ARBA" id="ARBA00001231"/>
    </source>
</evidence>
<organism evidence="8 9">
    <name type="scientific">Microlunatus aurantiacus</name>
    <dbReference type="NCBI Taxonomy" id="446786"/>
    <lineage>
        <taxon>Bacteria</taxon>
        <taxon>Bacillati</taxon>
        <taxon>Actinomycetota</taxon>
        <taxon>Actinomycetes</taxon>
        <taxon>Propionibacteriales</taxon>
        <taxon>Propionibacteriaceae</taxon>
        <taxon>Microlunatus</taxon>
    </lineage>
</organism>
<evidence type="ECO:0000256" key="3">
    <source>
        <dbReference type="ARBA" id="ARBA00012663"/>
    </source>
</evidence>
<feature type="compositionally biased region" description="Low complexity" evidence="6">
    <location>
        <begin position="62"/>
        <end position="81"/>
    </location>
</feature>
<dbReference type="PROSITE" id="PS00775">
    <property type="entry name" value="GLYCOSYL_HYDROL_F3"/>
    <property type="match status" value="1"/>
</dbReference>
<feature type="domain" description="Glycoside hydrolase family 3 N-terminal" evidence="7">
    <location>
        <begin position="115"/>
        <end position="439"/>
    </location>
</feature>
<dbReference type="InterPro" id="IPR001764">
    <property type="entry name" value="Glyco_hydro_3_N"/>
</dbReference>
<gene>
    <name evidence="8" type="ORF">GCM10022204_42330</name>
</gene>
<evidence type="ECO:0000256" key="5">
    <source>
        <dbReference type="ARBA" id="ARBA00023295"/>
    </source>
</evidence>
<proteinExistence type="inferred from homology"/>
<comment type="caution">
    <text evidence="8">The sequence shown here is derived from an EMBL/GenBank/DDBJ whole genome shotgun (WGS) entry which is preliminary data.</text>
</comment>
<dbReference type="EC" id="3.2.1.52" evidence="3"/>
<reference evidence="9" key="1">
    <citation type="journal article" date="2019" name="Int. J. Syst. Evol. Microbiol.">
        <title>The Global Catalogue of Microorganisms (GCM) 10K type strain sequencing project: providing services to taxonomists for standard genome sequencing and annotation.</title>
        <authorList>
            <consortium name="The Broad Institute Genomics Platform"/>
            <consortium name="The Broad Institute Genome Sequencing Center for Infectious Disease"/>
            <person name="Wu L."/>
            <person name="Ma J."/>
        </authorList>
    </citation>
    <scope>NUCLEOTIDE SEQUENCE [LARGE SCALE GENOMIC DNA]</scope>
    <source>
        <strain evidence="9">JCM 16548</strain>
    </source>
</reference>